<dbReference type="InterPro" id="IPR000182">
    <property type="entry name" value="GNAT_dom"/>
</dbReference>
<dbReference type="Gene3D" id="3.40.630.30">
    <property type="match status" value="1"/>
</dbReference>
<dbReference type="InterPro" id="IPR016181">
    <property type="entry name" value="Acyl_CoA_acyltransferase"/>
</dbReference>
<reference evidence="3" key="1">
    <citation type="journal article" date="1997" name="Trends Biochem. Sci.">
        <title>GCN5-related histone N-acetyltransferases belong to a diverse superfamily that includes the yeast SPT10 protein.</title>
        <authorList>
            <person name="Neuwald A.F."/>
            <person name="Landsman D."/>
        </authorList>
    </citation>
    <scope>NUCLEOTIDE SEQUENCE</scope>
</reference>
<protein>
    <submittedName>
        <fullName evidence="3">GNAT family N-acetyltransferase</fullName>
        <ecNumber evidence="3">2.3.1.-</ecNumber>
    </submittedName>
</protein>
<proteinExistence type="predicted"/>
<keyword evidence="2" id="KW-1185">Reference proteome</keyword>
<dbReference type="Pfam" id="PF13673">
    <property type="entry name" value="Acetyltransf_10"/>
    <property type="match status" value="1"/>
</dbReference>
<dbReference type="SUPFAM" id="SSF55729">
    <property type="entry name" value="Acyl-CoA N-acyltransferases (Nat)"/>
    <property type="match status" value="1"/>
</dbReference>
<evidence type="ECO:0000313" key="3">
    <source>
        <dbReference type="RefSeq" id="WP_245591364.1"/>
    </source>
</evidence>
<reference evidence="3" key="2">
    <citation type="journal article" date="2002" name="Trends Biochem. Sci.">
        <title>A second catalytic domain in the Elp3 histone acetyltransferases: a candidate for histone demethylase activity?</title>
        <authorList>
            <person name="Chinenov Y."/>
        </authorList>
    </citation>
    <scope>NUCLEOTIDE SEQUENCE</scope>
</reference>
<evidence type="ECO:0000259" key="1">
    <source>
        <dbReference type="PROSITE" id="PS51186"/>
    </source>
</evidence>
<dbReference type="InterPro" id="IPR052564">
    <property type="entry name" value="N-acetyltrans/Recomb-assoc"/>
</dbReference>
<sequence length="168" mass="18120">MLMPLPASSSAAAPSLFIRRFEPADAPALRGVFCSAVREVACRDYSPGQLDAWAPADHEPAVWARLMARLDPFVAVLAGEPVGYADVQASGLIDHFFVAARANGRGVARALMARVEAEARGRGITELHAEVSLTAEGFFARMGFEVVRRQVVTVRGVALRNAVMRRCL</sequence>
<evidence type="ECO:0000313" key="2">
    <source>
        <dbReference type="Proteomes" id="UP000675920"/>
    </source>
</evidence>
<dbReference type="PANTHER" id="PTHR43451">
    <property type="entry name" value="ACETYLTRANSFERASE (GNAT) FAMILY PROTEIN"/>
    <property type="match status" value="1"/>
</dbReference>
<dbReference type="GO" id="GO:0016747">
    <property type="term" value="F:acyltransferase activity, transferring groups other than amino-acyl groups"/>
    <property type="evidence" value="ECO:0007669"/>
    <property type="project" value="InterPro"/>
</dbReference>
<feature type="domain" description="N-acetyltransferase" evidence="1">
    <location>
        <begin position="16"/>
        <end position="166"/>
    </location>
</feature>
<dbReference type="PANTHER" id="PTHR43451:SF1">
    <property type="entry name" value="ACETYLTRANSFERASE"/>
    <property type="match status" value="1"/>
</dbReference>
<dbReference type="AlphaFoldDB" id="A0A9U5FV96"/>
<dbReference type="Proteomes" id="UP000675920">
    <property type="component" value="Unplaced"/>
</dbReference>
<dbReference type="PROSITE" id="PS51186">
    <property type="entry name" value="GNAT"/>
    <property type="match status" value="1"/>
</dbReference>
<dbReference type="CDD" id="cd04301">
    <property type="entry name" value="NAT_SF"/>
    <property type="match status" value="1"/>
</dbReference>
<dbReference type="RefSeq" id="WP_245591364.1">
    <property type="nucleotide sequence ID" value="NZ_AXWS01000014.1"/>
</dbReference>
<name>A0A9U5FV96_9BURK</name>
<accession>A0A9U5FV96</accession>
<reference evidence="3" key="3">
    <citation type="submission" date="2025-08" db="UniProtKB">
        <authorList>
            <consortium name="RefSeq"/>
        </authorList>
    </citation>
    <scope>IDENTIFICATION</scope>
</reference>
<organism evidence="2 3">
    <name type="scientific">Derxia gummosa DSM 723</name>
    <dbReference type="NCBI Taxonomy" id="1121388"/>
    <lineage>
        <taxon>Bacteria</taxon>
        <taxon>Pseudomonadati</taxon>
        <taxon>Pseudomonadota</taxon>
        <taxon>Betaproteobacteria</taxon>
        <taxon>Burkholderiales</taxon>
        <taxon>Alcaligenaceae</taxon>
        <taxon>Derxia</taxon>
    </lineage>
</organism>
<dbReference type="EC" id="2.3.1.-" evidence="3"/>